<protein>
    <recommendedName>
        <fullName evidence="4">Pentatricopeptide repeat protein</fullName>
    </recommendedName>
</protein>
<dbReference type="InterPro" id="IPR011990">
    <property type="entry name" value="TPR-like_helical_dom_sf"/>
</dbReference>
<evidence type="ECO:0000313" key="2">
    <source>
        <dbReference type="EMBL" id="CAK7266081.1"/>
    </source>
</evidence>
<comment type="caution">
    <text evidence="2">The sequence shown here is derived from an EMBL/GenBank/DDBJ whole genome shotgun (WGS) entry which is preliminary data.</text>
</comment>
<evidence type="ECO:0000313" key="3">
    <source>
        <dbReference type="Proteomes" id="UP001642501"/>
    </source>
</evidence>
<feature type="region of interest" description="Disordered" evidence="1">
    <location>
        <begin position="307"/>
        <end position="327"/>
    </location>
</feature>
<dbReference type="EMBL" id="CAWUOM010000022">
    <property type="protein sequence ID" value="CAK7266081.1"/>
    <property type="molecule type" value="Genomic_DNA"/>
</dbReference>
<accession>A0ABP0DEL6</accession>
<gene>
    <name evidence="2" type="ORF">SEPCBS57363_001915</name>
</gene>
<sequence length="1054" mass="117871">MGLPWRRLRPIILMGRADTDLTPIIRAGACWRCAARLSAHAPRVSRRISRWPLRPVASRRLLSTAARENAADDKIISWTEISKEEEERRQREIEAKNNVLDVNKNGASAAEVSKSTQSDILIESFAREPLVPRPANLSALVVPAVRYENYRETARSKVLHDKSVTRQARLEAIRQAQLKPLPDWRAVLQRLVGDMSRQRDIPRAGNDGIAAIISAISMSPPPPRSSGSAETASSLARLYAPDPLKQHLLQQLAPDATAGQYHWNAMSFALHDNSPSVIELLRGVDETLWKIAGRTGCVLRMYRRENDETSEAEDGISNGDGKVQSHEKGNRPWLLTLSGTIPTVYRAANEVTSFAKDALPVTIGNDVLLEDRFRRDLGEEASASKENKHTLNSPPDQAKIACRSTWSLVSSSYYIRDRKIRDDAVFSPHVIRIGAHQIRQPDDWTPVSLERYVAALTNGRPPYHLAPKLYPQRRAWTRKQAGGSSGHAIESSPVADGNPPSPASVIEPGTSMAGGNPVLNSHVYTVVNLLLSLFHNEAVRHALSMSAFKMALAFMCKHGETYRPEVRSLFERAESVRVPMDTETFNILLASQVTTQDLRNFGATLALMNRRGMKPDLTTWLLFMRLFESEEVKRHILRTMHASRHDLLDLPDALRSIAQEMAEYDAQRAVIQRKQQEMKQEWIHNLGYQGAPESQLTAQEQDNAASIFVDEFMAQQTEKYGLGWLSRTAANRILEVFGSYGLFPECMAVLTSLRQELSHRSYKEAYREQQQRPGKNQEQNRHQQMPLENSQNRHLETVENGDSIDVITYNIVITHAKLYNSLPKALAVVRHMEGLDADSAKPLTSALTVPAEDLVEPSAHSDGLPQIPQVAMPVAPDSTTLQMLFEMANQRRLPHLLGTLWAYASVSRKAQHLMRKRAGQILVTGDLPGKTPLVRALQLGQPSIIDKLGASKPIVTATAASERIAQRYAGWEPAVPLSHAMQEAIDRDKMLLQDRLDQNGRSNTGRPLPPPLRIPLRRKVHVQRISKKKSSHAENSDVVHIDVQTDWMLPVKPG</sequence>
<organism evidence="2 3">
    <name type="scientific">Sporothrix epigloea</name>
    <dbReference type="NCBI Taxonomy" id="1892477"/>
    <lineage>
        <taxon>Eukaryota</taxon>
        <taxon>Fungi</taxon>
        <taxon>Dikarya</taxon>
        <taxon>Ascomycota</taxon>
        <taxon>Pezizomycotina</taxon>
        <taxon>Sordariomycetes</taxon>
        <taxon>Sordariomycetidae</taxon>
        <taxon>Ophiostomatales</taxon>
        <taxon>Ophiostomataceae</taxon>
        <taxon>Sporothrix</taxon>
    </lineage>
</organism>
<keyword evidence="3" id="KW-1185">Reference proteome</keyword>
<name>A0ABP0DEL6_9PEZI</name>
<dbReference type="Proteomes" id="UP001642501">
    <property type="component" value="Unassembled WGS sequence"/>
</dbReference>
<evidence type="ECO:0008006" key="4">
    <source>
        <dbReference type="Google" id="ProtNLM"/>
    </source>
</evidence>
<dbReference type="Gene3D" id="1.25.40.10">
    <property type="entry name" value="Tetratricopeptide repeat domain"/>
    <property type="match status" value="1"/>
</dbReference>
<proteinExistence type="predicted"/>
<feature type="region of interest" description="Disordered" evidence="1">
    <location>
        <begin position="480"/>
        <end position="509"/>
    </location>
</feature>
<reference evidence="2 3" key="1">
    <citation type="submission" date="2024-01" db="EMBL/GenBank/DDBJ databases">
        <authorList>
            <person name="Allen C."/>
            <person name="Tagirdzhanova G."/>
        </authorList>
    </citation>
    <scope>NUCLEOTIDE SEQUENCE [LARGE SCALE GENOMIC DNA]</scope>
    <source>
        <strain evidence="2 3">CBS 573.63</strain>
    </source>
</reference>
<evidence type="ECO:0000256" key="1">
    <source>
        <dbReference type="SAM" id="MobiDB-lite"/>
    </source>
</evidence>
<feature type="compositionally biased region" description="Polar residues" evidence="1">
    <location>
        <begin position="771"/>
        <end position="790"/>
    </location>
</feature>
<feature type="region of interest" description="Disordered" evidence="1">
    <location>
        <begin position="763"/>
        <end position="792"/>
    </location>
</feature>